<keyword evidence="3" id="KW-1185">Reference proteome</keyword>
<keyword evidence="1" id="KW-0472">Membrane</keyword>
<feature type="transmembrane region" description="Helical" evidence="1">
    <location>
        <begin position="220"/>
        <end position="238"/>
    </location>
</feature>
<evidence type="ECO:0000256" key="1">
    <source>
        <dbReference type="SAM" id="Phobius"/>
    </source>
</evidence>
<dbReference type="Proteomes" id="UP000095759">
    <property type="component" value="Unassembled WGS sequence"/>
</dbReference>
<sequence length="314" mass="35146">MLNPLLTGFGSKLGDRWGSLLTSPALAFWMGGIIAWVWGHGGLAGPESGWQSLGRAWSRNMGSSLPAAAQALLVVLAVLLVAASTRLGEALTLTVLRLLEGYWPRWMSPVRAHLLALRGRAVDRRAERWRELARRRAHLTPAEYAEFAALNTSRACVPPAPRDRMPTKLGDVLKAAESRPHHRYGMDATVCWPHLWLSLPERAQADVAAARARLDDAARLWLWSLLFAMWATFTWWVLPVAWLGMAIGYRLAVAEAMQYGRLIQASFDLYRKDLYERLGWELPADPSQAYDTGKRLTAYLERGPLLDEASRRPV</sequence>
<protein>
    <submittedName>
        <fullName evidence="2">Uncharacterized protein</fullName>
    </submittedName>
</protein>
<name>A0A1E5PH20_9ACTN</name>
<proteinExistence type="predicted"/>
<keyword evidence="1" id="KW-1133">Transmembrane helix</keyword>
<feature type="transmembrane region" description="Helical" evidence="1">
    <location>
        <begin position="20"/>
        <end position="39"/>
    </location>
</feature>
<evidence type="ECO:0000313" key="2">
    <source>
        <dbReference type="EMBL" id="OEJ28817.1"/>
    </source>
</evidence>
<dbReference type="EMBL" id="MEHJ01000001">
    <property type="protein sequence ID" value="OEJ28817.1"/>
    <property type="molecule type" value="Genomic_DNA"/>
</dbReference>
<gene>
    <name evidence="2" type="ORF">AS594_34645</name>
</gene>
<organism evidence="2 3">
    <name type="scientific">Streptomyces agglomeratus</name>
    <dbReference type="NCBI Taxonomy" id="285458"/>
    <lineage>
        <taxon>Bacteria</taxon>
        <taxon>Bacillati</taxon>
        <taxon>Actinomycetota</taxon>
        <taxon>Actinomycetes</taxon>
        <taxon>Kitasatosporales</taxon>
        <taxon>Streptomycetaceae</taxon>
        <taxon>Streptomyces</taxon>
    </lineage>
</organism>
<dbReference type="RefSeq" id="WP_069774673.1">
    <property type="nucleotide sequence ID" value="NZ_MEHJ01000001.1"/>
</dbReference>
<dbReference type="STRING" id="285458.BGM19_01860"/>
<dbReference type="AlphaFoldDB" id="A0A1E5PH20"/>
<comment type="caution">
    <text evidence="2">The sequence shown here is derived from an EMBL/GenBank/DDBJ whole genome shotgun (WGS) entry which is preliminary data.</text>
</comment>
<feature type="transmembrane region" description="Helical" evidence="1">
    <location>
        <begin position="67"/>
        <end position="87"/>
    </location>
</feature>
<keyword evidence="1" id="KW-0812">Transmembrane</keyword>
<accession>A0A1E5PH20</accession>
<reference evidence="2 3" key="1">
    <citation type="submission" date="2016-08" db="EMBL/GenBank/DDBJ databases">
        <title>Complete genome sequence of Streptomyces agglomeratus strain 6-3-2, a novel anti-MRSA actinomycete isolated from Wuli of Tebit, China.</title>
        <authorList>
            <person name="Chen X."/>
        </authorList>
    </citation>
    <scope>NUCLEOTIDE SEQUENCE [LARGE SCALE GENOMIC DNA]</scope>
    <source>
        <strain evidence="2 3">6-3-2</strain>
    </source>
</reference>
<dbReference type="OrthoDB" id="529448at2"/>
<evidence type="ECO:0000313" key="3">
    <source>
        <dbReference type="Proteomes" id="UP000095759"/>
    </source>
</evidence>